<evidence type="ECO:0000313" key="3">
    <source>
        <dbReference type="Proteomes" id="UP000230066"/>
    </source>
</evidence>
<comment type="caution">
    <text evidence="2">The sequence shown here is derived from an EMBL/GenBank/DDBJ whole genome shotgun (WGS) entry which is preliminary data.</text>
</comment>
<name>A0A4E0QXE9_FASHE</name>
<accession>A0A4E0QXE9</accession>
<proteinExistence type="predicted"/>
<gene>
    <name evidence="2" type="ORF">D915_011110</name>
</gene>
<protein>
    <submittedName>
        <fullName evidence="2">Importin 7</fullName>
    </submittedName>
</protein>
<sequence>MLPKKAYDEEEEESDEEDIEEKALGSDEDEVDEEGASYLEMLEGESDGSVDDDDDEIDEETTLEAFDTEMDKSDCDMDEYVTFYRVMTELESGDPNWYNQLIGHLTEPQQKELKEVVNTALKCMQQKGVLFFLPWFTADNCLVPDVCMLSEKQ</sequence>
<dbReference type="Proteomes" id="UP000230066">
    <property type="component" value="Unassembled WGS sequence"/>
</dbReference>
<evidence type="ECO:0000256" key="1">
    <source>
        <dbReference type="SAM" id="MobiDB-lite"/>
    </source>
</evidence>
<reference evidence="2" key="1">
    <citation type="submission" date="2019-03" db="EMBL/GenBank/DDBJ databases">
        <title>Improved annotation for the trematode Fasciola hepatica.</title>
        <authorList>
            <person name="Choi Y.-J."/>
            <person name="Martin J."/>
            <person name="Mitreva M."/>
        </authorList>
    </citation>
    <scope>NUCLEOTIDE SEQUENCE [LARGE SCALE GENOMIC DNA]</scope>
</reference>
<organism evidence="2 3">
    <name type="scientific">Fasciola hepatica</name>
    <name type="common">Liver fluke</name>
    <dbReference type="NCBI Taxonomy" id="6192"/>
    <lineage>
        <taxon>Eukaryota</taxon>
        <taxon>Metazoa</taxon>
        <taxon>Spiralia</taxon>
        <taxon>Lophotrochozoa</taxon>
        <taxon>Platyhelminthes</taxon>
        <taxon>Trematoda</taxon>
        <taxon>Digenea</taxon>
        <taxon>Plagiorchiida</taxon>
        <taxon>Echinostomata</taxon>
        <taxon>Echinostomatoidea</taxon>
        <taxon>Fasciolidae</taxon>
        <taxon>Fasciola</taxon>
    </lineage>
</organism>
<feature type="compositionally biased region" description="Acidic residues" evidence="1">
    <location>
        <begin position="8"/>
        <end position="35"/>
    </location>
</feature>
<keyword evidence="3" id="KW-1185">Reference proteome</keyword>
<dbReference type="AlphaFoldDB" id="A0A4E0QXE9"/>
<dbReference type="EMBL" id="JXXN02017341">
    <property type="protein sequence ID" value="THD18026.1"/>
    <property type="molecule type" value="Genomic_DNA"/>
</dbReference>
<evidence type="ECO:0000313" key="2">
    <source>
        <dbReference type="EMBL" id="THD18026.1"/>
    </source>
</evidence>
<feature type="region of interest" description="Disordered" evidence="1">
    <location>
        <begin position="1"/>
        <end position="55"/>
    </location>
</feature>
<feature type="compositionally biased region" description="Acidic residues" evidence="1">
    <location>
        <begin position="42"/>
        <end position="55"/>
    </location>
</feature>